<dbReference type="SUPFAM" id="SSF55486">
    <property type="entry name" value="Metalloproteases ('zincins'), catalytic domain"/>
    <property type="match status" value="1"/>
</dbReference>
<evidence type="ECO:0000256" key="1">
    <source>
        <dbReference type="ARBA" id="ARBA00000098"/>
    </source>
</evidence>
<evidence type="ECO:0000256" key="5">
    <source>
        <dbReference type="ARBA" id="ARBA00022723"/>
    </source>
</evidence>
<evidence type="ECO:0000256" key="10">
    <source>
        <dbReference type="SAM" id="SignalP"/>
    </source>
</evidence>
<dbReference type="PRINTS" id="PR00756">
    <property type="entry name" value="ALADIPTASE"/>
</dbReference>
<dbReference type="InterPro" id="IPR042097">
    <property type="entry name" value="Aminopeptidase_N-like_N_sf"/>
</dbReference>
<keyword evidence="8 9" id="KW-0482">Metalloprotease</keyword>
<dbReference type="Proteomes" id="UP001449795">
    <property type="component" value="Chromosome"/>
</dbReference>
<evidence type="ECO:0000259" key="13">
    <source>
        <dbReference type="Pfam" id="PF17900"/>
    </source>
</evidence>
<keyword evidence="6 9" id="KW-0378">Hydrolase</keyword>
<dbReference type="PANTHER" id="PTHR11533">
    <property type="entry name" value="PROTEASE M1 ZINC METALLOPROTEASE"/>
    <property type="match status" value="1"/>
</dbReference>
<dbReference type="Gene3D" id="2.60.40.1910">
    <property type="match status" value="1"/>
</dbReference>
<protein>
    <recommendedName>
        <fullName evidence="9">Aminopeptidase</fullName>
        <ecNumber evidence="9">3.4.11.-</ecNumber>
    </recommendedName>
</protein>
<dbReference type="InterPro" id="IPR045357">
    <property type="entry name" value="Aminopeptidase_N-like_N"/>
</dbReference>
<keyword evidence="4 9" id="KW-0645">Protease</keyword>
<dbReference type="EMBL" id="CP152276">
    <property type="protein sequence ID" value="XAE41732.1"/>
    <property type="molecule type" value="Genomic_DNA"/>
</dbReference>
<evidence type="ECO:0000313" key="14">
    <source>
        <dbReference type="EMBL" id="XAE41732.1"/>
    </source>
</evidence>
<dbReference type="Gene3D" id="2.60.40.1730">
    <property type="entry name" value="tricorn interacting facor f3 domain"/>
    <property type="match status" value="1"/>
</dbReference>
<dbReference type="Pfam" id="PF01433">
    <property type="entry name" value="Peptidase_M1"/>
    <property type="match status" value="1"/>
</dbReference>
<feature type="signal peptide" evidence="10">
    <location>
        <begin position="1"/>
        <end position="24"/>
    </location>
</feature>
<evidence type="ECO:0000256" key="2">
    <source>
        <dbReference type="ARBA" id="ARBA00010136"/>
    </source>
</evidence>
<evidence type="ECO:0000256" key="6">
    <source>
        <dbReference type="ARBA" id="ARBA00022801"/>
    </source>
</evidence>
<evidence type="ECO:0000256" key="4">
    <source>
        <dbReference type="ARBA" id="ARBA00022670"/>
    </source>
</evidence>
<feature type="chain" id="PRO_5045192043" description="Aminopeptidase" evidence="10">
    <location>
        <begin position="25"/>
        <end position="883"/>
    </location>
</feature>
<accession>A0ABZ3D1U7</accession>
<evidence type="ECO:0000313" key="15">
    <source>
        <dbReference type="Proteomes" id="UP001449795"/>
    </source>
</evidence>
<keyword evidence="3 9" id="KW-0031">Aminopeptidase</keyword>
<dbReference type="Pfam" id="PF11838">
    <property type="entry name" value="ERAP1_C"/>
    <property type="match status" value="1"/>
</dbReference>
<keyword evidence="10" id="KW-0732">Signal</keyword>
<dbReference type="Pfam" id="PF17900">
    <property type="entry name" value="Peptidase_M1_N"/>
    <property type="match status" value="1"/>
</dbReference>
<name>A0ABZ3D1U7_9PROT</name>
<sequence>MRYKPAIATLLLAGTALLSGPALGESPFDFAHAPGQLPKDVVPGAYRIDIVTDMKRLMLNGHETIDVTASAPVARITLNQAGLTLISATVDGQAAAITQDDKAQTATLTPARPVAPGHHMVTIAYRGPIPATPNGIYYDDYRAPDGKTRRMLVTQFEVADARRMFPGWDEPAFKATFQLTATLPAHDVAISNMPVVSTTPVGHDAKRVVFGTTPRMASYLLALVAGDLSAVSGKTEGGTPINVYAPAGEQQNGRYALQAASQILPYYNAYFGVPYPLPKLDLIAIPGNYEAGAMENWGAITFIDDDLLFDPAHSAPSTQEIVYIVVAHEMAHQWSGDLVTMGWWDNIWLNEGFATWMETKATDHFNPGWQMWPREHAEREAAMAQDAHPTTHPIQQVIHDVSEADTAFDRISYQKGEQVIRMIEDWLGPEIFRDGMRAYMKAHAYGNTTSADLWAALSGVSHQDVASVARSFTEQKGIPLVSVARHCTAGNTTLTLTEGRFSIDDPHPLPARWNIPVTVGGPGIASQRTILTPDHPQSLTFAGCGQALKANMGENGYYRTAYDTASLTALASAFARFGAADRADLLGDQFALFQAGQAPLAAWLDLIADLNARHEDNIAVWQDTISHLRTLDELARGSAARPAFHAFARALLAPQLARLGWTPRAGESFLDTLLRPEVIAALGQFDDQDVAAEAQRRFAAYRRDPASLPASMVAPVTWVVGRHADSATYDALAGMLQAAGNTEDKLRFFRALAAARDPALIARTVRIAYSGVIPNGRIARVLAVVAHDSDNPDLVWSLVQAPATQKQIRSHLAPWSQADLLPTIAGQSVSPAVAKALMADPSVTASTGATIQAKKAVDLIAANAGIAARAQPALAAWLAAHGH</sequence>
<evidence type="ECO:0000256" key="8">
    <source>
        <dbReference type="ARBA" id="ARBA00023049"/>
    </source>
</evidence>
<dbReference type="CDD" id="cd09601">
    <property type="entry name" value="M1_APN-Q_like"/>
    <property type="match status" value="1"/>
</dbReference>
<feature type="domain" description="ERAP1-like C-terminal" evidence="12">
    <location>
        <begin position="548"/>
        <end position="801"/>
    </location>
</feature>
<dbReference type="Gene3D" id="1.25.50.20">
    <property type="match status" value="1"/>
</dbReference>
<organism evidence="14 15">
    <name type="scientific">Nguyenibacter vanlangensis</name>
    <dbReference type="NCBI Taxonomy" id="1216886"/>
    <lineage>
        <taxon>Bacteria</taxon>
        <taxon>Pseudomonadati</taxon>
        <taxon>Pseudomonadota</taxon>
        <taxon>Alphaproteobacteria</taxon>
        <taxon>Acetobacterales</taxon>
        <taxon>Acetobacteraceae</taxon>
        <taxon>Nguyenibacter</taxon>
    </lineage>
</organism>
<dbReference type="InterPro" id="IPR001930">
    <property type="entry name" value="Peptidase_M1"/>
</dbReference>
<evidence type="ECO:0000256" key="7">
    <source>
        <dbReference type="ARBA" id="ARBA00022833"/>
    </source>
</evidence>
<keyword evidence="15" id="KW-1185">Reference proteome</keyword>
<dbReference type="InterPro" id="IPR050344">
    <property type="entry name" value="Peptidase_M1_aminopeptidases"/>
</dbReference>
<dbReference type="InterPro" id="IPR027268">
    <property type="entry name" value="Peptidase_M4/M1_CTD_sf"/>
</dbReference>
<dbReference type="InterPro" id="IPR034016">
    <property type="entry name" value="M1_APN-typ"/>
</dbReference>
<dbReference type="SUPFAM" id="SSF63737">
    <property type="entry name" value="Leukotriene A4 hydrolase N-terminal domain"/>
    <property type="match status" value="1"/>
</dbReference>
<keyword evidence="7 9" id="KW-0862">Zinc</keyword>
<feature type="domain" description="Aminopeptidase N-like N-terminal" evidence="13">
    <location>
        <begin position="43"/>
        <end position="220"/>
    </location>
</feature>
<dbReference type="EC" id="3.4.11.-" evidence="9"/>
<evidence type="ECO:0000259" key="12">
    <source>
        <dbReference type="Pfam" id="PF11838"/>
    </source>
</evidence>
<keyword evidence="5 9" id="KW-0479">Metal-binding</keyword>
<comment type="similarity">
    <text evidence="2 9">Belongs to the peptidase M1 family.</text>
</comment>
<comment type="catalytic activity">
    <reaction evidence="1">
        <text>Release of an N-terminal amino acid, Xaa-|-Yaa- from a peptide, amide or arylamide. Xaa is preferably Ala, but may be most amino acids including Pro (slow action). When a terminal hydrophobic residue is followed by a prolyl residue, the two may be released as an intact Xaa-Pro dipeptide.</text>
        <dbReference type="EC" id="3.4.11.2"/>
    </reaction>
</comment>
<dbReference type="PANTHER" id="PTHR11533:SF174">
    <property type="entry name" value="PUROMYCIN-SENSITIVE AMINOPEPTIDASE-RELATED"/>
    <property type="match status" value="1"/>
</dbReference>
<feature type="domain" description="Peptidase M1 membrane alanine aminopeptidase" evidence="11">
    <location>
        <begin position="255"/>
        <end position="471"/>
    </location>
</feature>
<dbReference type="InterPro" id="IPR014782">
    <property type="entry name" value="Peptidase_M1_dom"/>
</dbReference>
<dbReference type="Gene3D" id="1.10.390.10">
    <property type="entry name" value="Neutral Protease Domain 2"/>
    <property type="match status" value="1"/>
</dbReference>
<dbReference type="RefSeq" id="WP_342627605.1">
    <property type="nucleotide sequence ID" value="NZ_CP152276.1"/>
</dbReference>
<gene>
    <name evidence="14" type="ORF">AAC691_15770</name>
</gene>
<reference evidence="14 15" key="1">
    <citation type="submission" date="2024-04" db="EMBL/GenBank/DDBJ databases">
        <title>Complete genome sequence of Nguyenibacter vanlangesis HBCM-1154, a strain capable of nitrogen fixation, IAA production, and phosphorus solubilization isolated from sugarcane soil.</title>
        <authorList>
            <person name="MY HANH P."/>
        </authorList>
    </citation>
    <scope>NUCLEOTIDE SEQUENCE [LARGE SCALE GENOMIC DNA]</scope>
    <source>
        <strain evidence="14 15">HBCM 1154</strain>
    </source>
</reference>
<dbReference type="GO" id="GO:0016787">
    <property type="term" value="F:hydrolase activity"/>
    <property type="evidence" value="ECO:0007669"/>
    <property type="project" value="UniProtKB-KW"/>
</dbReference>
<evidence type="ECO:0000256" key="9">
    <source>
        <dbReference type="RuleBase" id="RU364040"/>
    </source>
</evidence>
<comment type="cofactor">
    <cofactor evidence="9">
        <name>Zn(2+)</name>
        <dbReference type="ChEBI" id="CHEBI:29105"/>
    </cofactor>
    <text evidence="9">Binds 1 zinc ion per subunit.</text>
</comment>
<proteinExistence type="inferred from homology"/>
<evidence type="ECO:0000259" key="11">
    <source>
        <dbReference type="Pfam" id="PF01433"/>
    </source>
</evidence>
<dbReference type="InterPro" id="IPR024571">
    <property type="entry name" value="ERAP1-like_C_dom"/>
</dbReference>
<evidence type="ECO:0000256" key="3">
    <source>
        <dbReference type="ARBA" id="ARBA00022438"/>
    </source>
</evidence>